<keyword evidence="1" id="KW-0472">Membrane</keyword>
<dbReference type="EMBL" id="BDJL01000019">
    <property type="protein sequence ID" value="GAV24845.1"/>
    <property type="molecule type" value="Genomic_DNA"/>
</dbReference>
<dbReference type="GO" id="GO:0080120">
    <property type="term" value="P:CAAX-box protein maturation"/>
    <property type="evidence" value="ECO:0007669"/>
    <property type="project" value="UniProtKB-ARBA"/>
</dbReference>
<organism evidence="3 4">
    <name type="scientific">Carboxydothermus islandicus</name>
    <dbReference type="NCBI Taxonomy" id="661089"/>
    <lineage>
        <taxon>Bacteria</taxon>
        <taxon>Bacillati</taxon>
        <taxon>Bacillota</taxon>
        <taxon>Clostridia</taxon>
        <taxon>Thermoanaerobacterales</taxon>
        <taxon>Thermoanaerobacteraceae</taxon>
        <taxon>Carboxydothermus</taxon>
    </lineage>
</organism>
<evidence type="ECO:0000313" key="3">
    <source>
        <dbReference type="EMBL" id="GAV24845.1"/>
    </source>
</evidence>
<dbReference type="Pfam" id="PF02517">
    <property type="entry name" value="Rce1-like"/>
    <property type="match status" value="1"/>
</dbReference>
<dbReference type="GO" id="GO:0004175">
    <property type="term" value="F:endopeptidase activity"/>
    <property type="evidence" value="ECO:0007669"/>
    <property type="project" value="UniProtKB-ARBA"/>
</dbReference>
<feature type="transmembrane region" description="Helical" evidence="1">
    <location>
        <begin position="6"/>
        <end position="30"/>
    </location>
</feature>
<feature type="transmembrane region" description="Helical" evidence="1">
    <location>
        <begin position="127"/>
        <end position="148"/>
    </location>
</feature>
<evidence type="ECO:0000313" key="4">
    <source>
        <dbReference type="Proteomes" id="UP000187338"/>
    </source>
</evidence>
<name>A0A1L8D0X7_9THEO</name>
<evidence type="ECO:0000256" key="1">
    <source>
        <dbReference type="SAM" id="Phobius"/>
    </source>
</evidence>
<keyword evidence="1" id="KW-1133">Transmembrane helix</keyword>
<feature type="domain" description="CAAX prenyl protease 2/Lysostaphin resistance protein A-like" evidence="2">
    <location>
        <begin position="96"/>
        <end position="195"/>
    </location>
</feature>
<sequence length="206" mass="23194">MIKINTISSLFNALLQVVIFSLVPFIWWLVTAREKENFLHWLGFKKPLITNKKQFFTLFLGSIVLFFLLTIIILPKFIDSANLAISQFSGKGKAVLLPALIYSFIQTGLSEEILFRGFINKRLSAKFGFTIANFSQALLFGLLHGLIFYTFVGLWGIIIIITITGCVGWIIGWINEQRAGGSIIPGWLFHASSNLLMSILAMFNLI</sequence>
<dbReference type="GO" id="GO:0006508">
    <property type="term" value="P:proteolysis"/>
    <property type="evidence" value="ECO:0007669"/>
    <property type="project" value="UniProtKB-KW"/>
</dbReference>
<dbReference type="AlphaFoldDB" id="A0A1L8D0X7"/>
<reference evidence="4" key="1">
    <citation type="submission" date="2016-12" db="EMBL/GenBank/DDBJ databases">
        <title>Draft Genome Sequences od Carboxydothermus pertinax and islandicus, Hydrogenogenic Carboxydotrophic Bacteria.</title>
        <authorList>
            <person name="Fukuyama Y."/>
            <person name="Ohmae K."/>
            <person name="Yoneda Y."/>
            <person name="Yoshida T."/>
            <person name="Sako Y."/>
        </authorList>
    </citation>
    <scope>NUCLEOTIDE SEQUENCE [LARGE SCALE GENOMIC DNA]</scope>
    <source>
        <strain evidence="4">SET</strain>
    </source>
</reference>
<keyword evidence="3" id="KW-0378">Hydrolase</keyword>
<feature type="transmembrane region" description="Helical" evidence="1">
    <location>
        <begin position="154"/>
        <end position="174"/>
    </location>
</feature>
<gene>
    <name evidence="3" type="ORF">ciss_07780</name>
</gene>
<keyword evidence="3" id="KW-0645">Protease</keyword>
<dbReference type="RefSeq" id="WP_075865030.1">
    <property type="nucleotide sequence ID" value="NZ_BDJL01000019.1"/>
</dbReference>
<evidence type="ECO:0000259" key="2">
    <source>
        <dbReference type="Pfam" id="PF02517"/>
    </source>
</evidence>
<feature type="transmembrane region" description="Helical" evidence="1">
    <location>
        <begin position="55"/>
        <end position="74"/>
    </location>
</feature>
<keyword evidence="4" id="KW-1185">Reference proteome</keyword>
<keyword evidence="1" id="KW-0812">Transmembrane</keyword>
<feature type="transmembrane region" description="Helical" evidence="1">
    <location>
        <begin position="186"/>
        <end position="205"/>
    </location>
</feature>
<dbReference type="STRING" id="661089.ciss_07780"/>
<dbReference type="InterPro" id="IPR003675">
    <property type="entry name" value="Rce1/LyrA-like_dom"/>
</dbReference>
<dbReference type="Proteomes" id="UP000187338">
    <property type="component" value="Unassembled WGS sequence"/>
</dbReference>
<comment type="caution">
    <text evidence="3">The sequence shown here is derived from an EMBL/GenBank/DDBJ whole genome shotgun (WGS) entry which is preliminary data.</text>
</comment>
<protein>
    <submittedName>
        <fullName evidence="3">CAAX amino terminal protease</fullName>
    </submittedName>
</protein>
<accession>A0A1L8D0X7</accession>
<proteinExistence type="predicted"/>